<evidence type="ECO:0000313" key="6">
    <source>
        <dbReference type="EMBL" id="RVQ65515.1"/>
    </source>
</evidence>
<proteinExistence type="predicted"/>
<comment type="subcellular location">
    <subcellularLocation>
        <location evidence="1">Cell outer membrane</location>
    </subcellularLocation>
</comment>
<dbReference type="SUPFAM" id="SSF103088">
    <property type="entry name" value="OmpA-like"/>
    <property type="match status" value="1"/>
</dbReference>
<dbReference type="AlphaFoldDB" id="A0A437GV22"/>
<accession>A0A437GV22</accession>
<dbReference type="GO" id="GO:0009279">
    <property type="term" value="C:cell outer membrane"/>
    <property type="evidence" value="ECO:0007669"/>
    <property type="project" value="UniProtKB-SubCell"/>
</dbReference>
<evidence type="ECO:0000256" key="2">
    <source>
        <dbReference type="ARBA" id="ARBA00023136"/>
    </source>
</evidence>
<dbReference type="PANTHER" id="PTHR30329">
    <property type="entry name" value="STATOR ELEMENT OF FLAGELLAR MOTOR COMPLEX"/>
    <property type="match status" value="1"/>
</dbReference>
<keyword evidence="2 4" id="KW-0472">Membrane</keyword>
<dbReference type="InterPro" id="IPR050330">
    <property type="entry name" value="Bact_OuterMem_StrucFunc"/>
</dbReference>
<gene>
    <name evidence="6" type="ORF">EKN06_13375</name>
</gene>
<keyword evidence="7" id="KW-1185">Reference proteome</keyword>
<sequence>MHELLSLPPWIKVAIGAVLVTLVALVAEAQTGNAFVTRLEDRARVAIAAEGGKGIVADFHTSVGWPTRHPTLSGGDDLNDDVRGRVARAVAAIPGVGGVHWMTSRARAAQATKPADTGPYHCERDVETLLAVRVILFAEGSARIEKASDVLLDEVTAALEPCKGSIIAIAGHSDAVGDAAVNLKLSRERAAAVRDALVTRGLPFDTIRVEGYGSARPVDGLDPADPANRRIEFSVISIAPQVPTPVDTPDAG</sequence>
<dbReference type="OrthoDB" id="9814546at2"/>
<feature type="domain" description="OmpA-like" evidence="5">
    <location>
        <begin position="124"/>
        <end position="239"/>
    </location>
</feature>
<name>A0A437GV22_9SPHN</name>
<dbReference type="PROSITE" id="PS51123">
    <property type="entry name" value="OMPA_2"/>
    <property type="match status" value="1"/>
</dbReference>
<organism evidence="6 7">
    <name type="scientific">Croceicoccus ponticola</name>
    <dbReference type="NCBI Taxonomy" id="2217664"/>
    <lineage>
        <taxon>Bacteria</taxon>
        <taxon>Pseudomonadati</taxon>
        <taxon>Pseudomonadota</taxon>
        <taxon>Alphaproteobacteria</taxon>
        <taxon>Sphingomonadales</taxon>
        <taxon>Erythrobacteraceae</taxon>
        <taxon>Croceicoccus</taxon>
    </lineage>
</organism>
<dbReference type="EMBL" id="RXOL01000007">
    <property type="protein sequence ID" value="RVQ65515.1"/>
    <property type="molecule type" value="Genomic_DNA"/>
</dbReference>
<evidence type="ECO:0000259" key="5">
    <source>
        <dbReference type="PROSITE" id="PS51123"/>
    </source>
</evidence>
<evidence type="ECO:0000313" key="7">
    <source>
        <dbReference type="Proteomes" id="UP000283003"/>
    </source>
</evidence>
<dbReference type="Gene3D" id="3.30.1330.60">
    <property type="entry name" value="OmpA-like domain"/>
    <property type="match status" value="1"/>
</dbReference>
<dbReference type="InterPro" id="IPR006664">
    <property type="entry name" value="OMP_bac"/>
</dbReference>
<keyword evidence="3" id="KW-0998">Cell outer membrane</keyword>
<dbReference type="InterPro" id="IPR006665">
    <property type="entry name" value="OmpA-like"/>
</dbReference>
<dbReference type="RefSeq" id="WP_127613418.1">
    <property type="nucleotide sequence ID" value="NZ_RXOL01000007.1"/>
</dbReference>
<reference evidence="6 7" key="1">
    <citation type="submission" date="2018-12" db="EMBL/GenBank/DDBJ databases">
        <title>Croceicoccus ponticola sp. nov., a lipolytic bacterium isolated from seawater.</title>
        <authorList>
            <person name="Yoon J.-H."/>
        </authorList>
    </citation>
    <scope>NUCLEOTIDE SEQUENCE [LARGE SCALE GENOMIC DNA]</scope>
    <source>
        <strain evidence="6 7">GM-16</strain>
    </source>
</reference>
<comment type="caution">
    <text evidence="6">The sequence shown here is derived from an EMBL/GenBank/DDBJ whole genome shotgun (WGS) entry which is preliminary data.</text>
</comment>
<protein>
    <submittedName>
        <fullName evidence="6">OmpA family protein</fullName>
    </submittedName>
</protein>
<dbReference type="CDD" id="cd07185">
    <property type="entry name" value="OmpA_C-like"/>
    <property type="match status" value="1"/>
</dbReference>
<dbReference type="InterPro" id="IPR036737">
    <property type="entry name" value="OmpA-like_sf"/>
</dbReference>
<evidence type="ECO:0000256" key="1">
    <source>
        <dbReference type="ARBA" id="ARBA00004442"/>
    </source>
</evidence>
<dbReference type="Proteomes" id="UP000283003">
    <property type="component" value="Unassembled WGS sequence"/>
</dbReference>
<evidence type="ECO:0000256" key="4">
    <source>
        <dbReference type="PROSITE-ProRule" id="PRU00473"/>
    </source>
</evidence>
<dbReference type="PANTHER" id="PTHR30329:SF21">
    <property type="entry name" value="LIPOPROTEIN YIAD-RELATED"/>
    <property type="match status" value="1"/>
</dbReference>
<dbReference type="PRINTS" id="PR01021">
    <property type="entry name" value="OMPADOMAIN"/>
</dbReference>
<dbReference type="Pfam" id="PF00691">
    <property type="entry name" value="OmpA"/>
    <property type="match status" value="1"/>
</dbReference>
<evidence type="ECO:0000256" key="3">
    <source>
        <dbReference type="ARBA" id="ARBA00023237"/>
    </source>
</evidence>